<accession>A0A210QZU6</accession>
<keyword evidence="2 4" id="KW-0863">Zinc-finger</keyword>
<dbReference type="PROSITE" id="PS00518">
    <property type="entry name" value="ZF_RING_1"/>
    <property type="match status" value="1"/>
</dbReference>
<name>A0A210QZU6_MIZYE</name>
<evidence type="ECO:0000313" key="7">
    <source>
        <dbReference type="Proteomes" id="UP000242188"/>
    </source>
</evidence>
<dbReference type="InterPro" id="IPR027370">
    <property type="entry name" value="Znf-RING_euk"/>
</dbReference>
<evidence type="ECO:0000313" key="6">
    <source>
        <dbReference type="EMBL" id="OWF54247.1"/>
    </source>
</evidence>
<protein>
    <submittedName>
        <fullName evidence="6">Tripartite motif-containing protein 2</fullName>
    </submittedName>
</protein>
<dbReference type="SUPFAM" id="SSF57845">
    <property type="entry name" value="B-box zinc-binding domain"/>
    <property type="match status" value="1"/>
</dbReference>
<keyword evidence="3" id="KW-0862">Zinc</keyword>
<feature type="domain" description="RING-type" evidence="5">
    <location>
        <begin position="28"/>
        <end position="76"/>
    </location>
</feature>
<dbReference type="InterPro" id="IPR011042">
    <property type="entry name" value="6-blade_b-propeller_TolB-like"/>
</dbReference>
<evidence type="ECO:0000256" key="1">
    <source>
        <dbReference type="ARBA" id="ARBA00022723"/>
    </source>
</evidence>
<dbReference type="Proteomes" id="UP000242188">
    <property type="component" value="Unassembled WGS sequence"/>
</dbReference>
<comment type="caution">
    <text evidence="6">The sequence shown here is derived from an EMBL/GenBank/DDBJ whole genome shotgun (WGS) entry which is preliminary data.</text>
</comment>
<dbReference type="SUPFAM" id="SSF57850">
    <property type="entry name" value="RING/U-box"/>
    <property type="match status" value="1"/>
</dbReference>
<evidence type="ECO:0000256" key="4">
    <source>
        <dbReference type="PROSITE-ProRule" id="PRU00175"/>
    </source>
</evidence>
<dbReference type="OrthoDB" id="6127955at2759"/>
<evidence type="ECO:0000259" key="5">
    <source>
        <dbReference type="PROSITE" id="PS50089"/>
    </source>
</evidence>
<dbReference type="Gene3D" id="3.30.40.10">
    <property type="entry name" value="Zinc/RING finger domain, C3HC4 (zinc finger)"/>
    <property type="match status" value="1"/>
</dbReference>
<dbReference type="PANTHER" id="PTHR25462">
    <property type="entry name" value="BONUS, ISOFORM C-RELATED"/>
    <property type="match status" value="1"/>
</dbReference>
<dbReference type="Pfam" id="PF13445">
    <property type="entry name" value="zf-RING_UBOX"/>
    <property type="match status" value="1"/>
</dbReference>
<dbReference type="PANTHER" id="PTHR25462:SF296">
    <property type="entry name" value="MEIOTIC P26, ISOFORM F"/>
    <property type="match status" value="1"/>
</dbReference>
<dbReference type="InterPro" id="IPR047153">
    <property type="entry name" value="TRIM45/56/19-like"/>
</dbReference>
<proteinExistence type="predicted"/>
<dbReference type="InterPro" id="IPR010620">
    <property type="entry name" value="SBBP_repeat"/>
</dbReference>
<gene>
    <name evidence="6" type="ORF">KP79_PYT10920</name>
</gene>
<dbReference type="Gene3D" id="3.30.160.60">
    <property type="entry name" value="Classic Zinc Finger"/>
    <property type="match status" value="1"/>
</dbReference>
<dbReference type="Pfam" id="PF06739">
    <property type="entry name" value="SBBP"/>
    <property type="match status" value="1"/>
</dbReference>
<evidence type="ECO:0000256" key="3">
    <source>
        <dbReference type="ARBA" id="ARBA00022833"/>
    </source>
</evidence>
<dbReference type="Gene3D" id="2.120.10.30">
    <property type="entry name" value="TolB, C-terminal domain"/>
    <property type="match status" value="1"/>
</dbReference>
<dbReference type="InterPro" id="IPR001841">
    <property type="entry name" value="Znf_RING"/>
</dbReference>
<dbReference type="GO" id="GO:0008270">
    <property type="term" value="F:zinc ion binding"/>
    <property type="evidence" value="ECO:0007669"/>
    <property type="project" value="UniProtKB-KW"/>
</dbReference>
<reference evidence="6 7" key="1">
    <citation type="journal article" date="2017" name="Nat. Ecol. Evol.">
        <title>Scallop genome provides insights into evolution of bilaterian karyotype and development.</title>
        <authorList>
            <person name="Wang S."/>
            <person name="Zhang J."/>
            <person name="Jiao W."/>
            <person name="Li J."/>
            <person name="Xun X."/>
            <person name="Sun Y."/>
            <person name="Guo X."/>
            <person name="Huan P."/>
            <person name="Dong B."/>
            <person name="Zhang L."/>
            <person name="Hu X."/>
            <person name="Sun X."/>
            <person name="Wang J."/>
            <person name="Zhao C."/>
            <person name="Wang Y."/>
            <person name="Wang D."/>
            <person name="Huang X."/>
            <person name="Wang R."/>
            <person name="Lv J."/>
            <person name="Li Y."/>
            <person name="Zhang Z."/>
            <person name="Liu B."/>
            <person name="Lu W."/>
            <person name="Hui Y."/>
            <person name="Liang J."/>
            <person name="Zhou Z."/>
            <person name="Hou R."/>
            <person name="Li X."/>
            <person name="Liu Y."/>
            <person name="Li H."/>
            <person name="Ning X."/>
            <person name="Lin Y."/>
            <person name="Zhao L."/>
            <person name="Xing Q."/>
            <person name="Dou J."/>
            <person name="Li Y."/>
            <person name="Mao J."/>
            <person name="Guo H."/>
            <person name="Dou H."/>
            <person name="Li T."/>
            <person name="Mu C."/>
            <person name="Jiang W."/>
            <person name="Fu Q."/>
            <person name="Fu X."/>
            <person name="Miao Y."/>
            <person name="Liu J."/>
            <person name="Yu Q."/>
            <person name="Li R."/>
            <person name="Liao H."/>
            <person name="Li X."/>
            <person name="Kong Y."/>
            <person name="Jiang Z."/>
            <person name="Chourrout D."/>
            <person name="Li R."/>
            <person name="Bao Z."/>
        </authorList>
    </citation>
    <scope>NUCLEOTIDE SEQUENCE [LARGE SCALE GENOMIC DNA]</scope>
    <source>
        <strain evidence="6 7">PY_sf001</strain>
    </source>
</reference>
<dbReference type="AlphaFoldDB" id="A0A210QZU6"/>
<dbReference type="SUPFAM" id="SSF63825">
    <property type="entry name" value="YWTD domain"/>
    <property type="match status" value="1"/>
</dbReference>
<organism evidence="6 7">
    <name type="scientific">Mizuhopecten yessoensis</name>
    <name type="common">Japanese scallop</name>
    <name type="synonym">Patinopecten yessoensis</name>
    <dbReference type="NCBI Taxonomy" id="6573"/>
    <lineage>
        <taxon>Eukaryota</taxon>
        <taxon>Metazoa</taxon>
        <taxon>Spiralia</taxon>
        <taxon>Lophotrochozoa</taxon>
        <taxon>Mollusca</taxon>
        <taxon>Bivalvia</taxon>
        <taxon>Autobranchia</taxon>
        <taxon>Pteriomorphia</taxon>
        <taxon>Pectinida</taxon>
        <taxon>Pectinoidea</taxon>
        <taxon>Pectinidae</taxon>
        <taxon>Mizuhopecten</taxon>
    </lineage>
</organism>
<dbReference type="PROSITE" id="PS50089">
    <property type="entry name" value="ZF_RING_2"/>
    <property type="match status" value="1"/>
</dbReference>
<keyword evidence="1" id="KW-0479">Metal-binding</keyword>
<keyword evidence="7" id="KW-1185">Reference proteome</keyword>
<evidence type="ECO:0000256" key="2">
    <source>
        <dbReference type="ARBA" id="ARBA00022771"/>
    </source>
</evidence>
<dbReference type="EMBL" id="NEDP02001128">
    <property type="protein sequence ID" value="OWF54247.1"/>
    <property type="molecule type" value="Genomic_DNA"/>
</dbReference>
<dbReference type="InterPro" id="IPR017907">
    <property type="entry name" value="Znf_RING_CS"/>
</dbReference>
<dbReference type="InterPro" id="IPR013083">
    <property type="entry name" value="Znf_RING/FYVE/PHD"/>
</dbReference>
<dbReference type="SMART" id="SM00184">
    <property type="entry name" value="RING"/>
    <property type="match status" value="1"/>
</dbReference>
<sequence>MADGGSDYEQSSVDGAMRQSLDSHLLECPICLEQLRQPKSLPCLHSFCLECLGSYITKELSGKMASASSFSCPVCRKVTEPMNQSEFKESWAEQFPTNNLAVEILQQLQKTDKSITCKPCETKGNKNVPAKFWCKHNNAYFCTDCKINVHDLLHGECEPQDISEVNMSALLQQKASLTGCGKHKEKMEYYCEDHQILGCNKCIIVDHRKCEVVTSAEDYRDKLRKSSNIDDLLEELRKSAVAMEILIKDVGEQLKTMTLDQDTALQSLTDIRKQIDERFDVLQKDLTDKLISAFKEEKENLEILRQQCERLMFSMQNTLMSSKDAALKEDIVGTINLFQRGQAEVKSCKELVKELERSSRSTSIKHKYDPDILSVGNNTSLTMGKIVVDQQPRRLPSTVYSNIVPLSERHLKMTGKFSIKVPSDKSEYSAYGVVLLSGGRIVVADKENRKMKLFTEKGDFKFELELTDASCDLCRIDDNTVAAILIDVKTICIVNVGDSTLTVSSKIKIPKLDESCLGVTYHNNYFIVGTTESLYSVPASGGEPKNLLTFKSQCLHLASNQKNGHVFASIHTSTPDEVVVIRLSDEAHTHVLKVGLVKSTTGIDVDREGNLYVCGSSSNNVIQMSGDGRNIRELLTSSDGIKRPRAISVWEDRIVITNGSKYQNNFVHMFQLVWMIGHPDKV</sequence>
<dbReference type="CDD" id="cd19776">
    <property type="entry name" value="Bbox2_TRIM25_C-IV"/>
    <property type="match status" value="1"/>
</dbReference>